<feature type="transmembrane region" description="Helical" evidence="4">
    <location>
        <begin position="262"/>
        <end position="284"/>
    </location>
</feature>
<dbReference type="AlphaFoldDB" id="W9V2C5"/>
<dbReference type="CDD" id="cd04186">
    <property type="entry name" value="GT_2_like_c"/>
    <property type="match status" value="1"/>
</dbReference>
<dbReference type="PANTHER" id="PTHR43179">
    <property type="entry name" value="RHAMNOSYLTRANSFERASE WBBL"/>
    <property type="match status" value="1"/>
</dbReference>
<evidence type="ECO:0000256" key="2">
    <source>
        <dbReference type="ARBA" id="ARBA00022676"/>
    </source>
</evidence>
<keyword evidence="4" id="KW-0472">Membrane</keyword>
<feature type="domain" description="Glycosyltransferase 2-like" evidence="5">
    <location>
        <begin position="23"/>
        <end position="194"/>
    </location>
</feature>
<reference evidence="6 7" key="1">
    <citation type="submission" date="2012-11" db="EMBL/GenBank/DDBJ databases">
        <title>Genome assembly of Thiorhodococcus sp. AK35.</title>
        <authorList>
            <person name="Nupur N."/>
            <person name="Khatri I."/>
            <person name="Subramanian S."/>
            <person name="Pinnaka A."/>
        </authorList>
    </citation>
    <scope>NUCLEOTIDE SEQUENCE [LARGE SCALE GENOMIC DNA]</scope>
    <source>
        <strain evidence="6 7">AK35</strain>
    </source>
</reference>
<evidence type="ECO:0000259" key="5">
    <source>
        <dbReference type="Pfam" id="PF00535"/>
    </source>
</evidence>
<dbReference type="PATRIC" id="fig|1249627.3.peg.3809"/>
<dbReference type="PANTHER" id="PTHR43179:SF12">
    <property type="entry name" value="GALACTOFURANOSYLTRANSFERASE GLFT2"/>
    <property type="match status" value="1"/>
</dbReference>
<evidence type="ECO:0000256" key="3">
    <source>
        <dbReference type="ARBA" id="ARBA00022679"/>
    </source>
</evidence>
<keyword evidence="4" id="KW-1133">Transmembrane helix</keyword>
<evidence type="ECO:0000256" key="1">
    <source>
        <dbReference type="ARBA" id="ARBA00006739"/>
    </source>
</evidence>
<name>W9V2C5_9GAMM</name>
<dbReference type="GO" id="GO:0016757">
    <property type="term" value="F:glycosyltransferase activity"/>
    <property type="evidence" value="ECO:0007669"/>
    <property type="project" value="UniProtKB-KW"/>
</dbReference>
<dbReference type="Proteomes" id="UP000019460">
    <property type="component" value="Unassembled WGS sequence"/>
</dbReference>
<dbReference type="InterPro" id="IPR029044">
    <property type="entry name" value="Nucleotide-diphossugar_trans"/>
</dbReference>
<evidence type="ECO:0000313" key="6">
    <source>
        <dbReference type="EMBL" id="EXJ13469.1"/>
    </source>
</evidence>
<sequence length="331" mass="36973">MGSEPSPLGVSPVDSEVSERVAVVVVDYHGGELLRDCLAGLALQTRRPDRVVLVDNGAEEPGPSRPHPDHPDVLVLRPGYNSGFARANNLALAEVSDCQWLALLNPDAVPDPTWLEQLLAAARRHPEAAAFGSRMYSDRGRTCLDGSGDVMHVSGLVWRRDHGRSASGWRLEGGEVFSPCAAAALYRRDLFERLGGFDEDFFCYIEDVDLGFRIRLAGYSCRYVPLAQVIHSGSALAGAKSDFALYHGHRNLLWLFVKNMPWPMLLVLAPLHLLMHIGVMLRYLPDGRGAVLYRAKRDAVLDIRRHWRKRARIQAERRIGLIRLLRCLSVW</sequence>
<gene>
    <name evidence="6" type="ORF">D779_3731</name>
</gene>
<keyword evidence="3 6" id="KW-0808">Transferase</keyword>
<dbReference type="Gene3D" id="3.90.550.10">
    <property type="entry name" value="Spore Coat Polysaccharide Biosynthesis Protein SpsA, Chain A"/>
    <property type="match status" value="1"/>
</dbReference>
<keyword evidence="2" id="KW-0328">Glycosyltransferase</keyword>
<dbReference type="eggNOG" id="COG1216">
    <property type="taxonomic scope" value="Bacteria"/>
</dbReference>
<comment type="caution">
    <text evidence="6">The sequence shown here is derived from an EMBL/GenBank/DDBJ whole genome shotgun (WGS) entry which is preliminary data.</text>
</comment>
<dbReference type="RefSeq" id="WP_094300809.1">
    <property type="nucleotide sequence ID" value="NZ_AONC01000069.1"/>
</dbReference>
<dbReference type="EMBL" id="AONC01000069">
    <property type="protein sequence ID" value="EXJ13469.1"/>
    <property type="molecule type" value="Genomic_DNA"/>
</dbReference>
<comment type="similarity">
    <text evidence="1">Belongs to the glycosyltransferase 2 family.</text>
</comment>
<keyword evidence="4" id="KW-0812">Transmembrane</keyword>
<dbReference type="InterPro" id="IPR001173">
    <property type="entry name" value="Glyco_trans_2-like"/>
</dbReference>
<protein>
    <submittedName>
        <fullName evidence="6">Putative glycosyltransferase</fullName>
    </submittedName>
</protein>
<evidence type="ECO:0000313" key="7">
    <source>
        <dbReference type="Proteomes" id="UP000019460"/>
    </source>
</evidence>
<dbReference type="STRING" id="1249627.D779_3731"/>
<dbReference type="Pfam" id="PF00535">
    <property type="entry name" value="Glycos_transf_2"/>
    <property type="match status" value="1"/>
</dbReference>
<proteinExistence type="inferred from homology"/>
<keyword evidence="7" id="KW-1185">Reference proteome</keyword>
<dbReference type="OrthoDB" id="9771846at2"/>
<evidence type="ECO:0000256" key="4">
    <source>
        <dbReference type="SAM" id="Phobius"/>
    </source>
</evidence>
<accession>W9V2C5</accession>
<organism evidence="6 7">
    <name type="scientific">Imhoffiella purpurea</name>
    <dbReference type="NCBI Taxonomy" id="1249627"/>
    <lineage>
        <taxon>Bacteria</taxon>
        <taxon>Pseudomonadati</taxon>
        <taxon>Pseudomonadota</taxon>
        <taxon>Gammaproteobacteria</taxon>
        <taxon>Chromatiales</taxon>
        <taxon>Chromatiaceae</taxon>
        <taxon>Imhoffiella</taxon>
    </lineage>
</organism>
<dbReference type="SUPFAM" id="SSF53448">
    <property type="entry name" value="Nucleotide-diphospho-sugar transferases"/>
    <property type="match status" value="1"/>
</dbReference>